<dbReference type="PATRIC" id="fig|1229493.5.peg.2023"/>
<dbReference type="EMBL" id="JPRD01000023">
    <property type="protein sequence ID" value="KIF52333.1"/>
    <property type="molecule type" value="Genomic_DNA"/>
</dbReference>
<reference evidence="1 2" key="1">
    <citation type="submission" date="2014-07" db="EMBL/GenBank/DDBJ databases">
        <title>Unique and conserved regions in Vibrio harveyi and related species in comparison with the shrimp pathogen Vibrio harveyi CAIM 1792.</title>
        <authorList>
            <person name="Espinoza-Valles I."/>
            <person name="Vora G."/>
            <person name="Leekitcharoenphon P."/>
            <person name="Ussery D."/>
            <person name="Hoj L."/>
            <person name="Gomez-Gil B."/>
        </authorList>
    </citation>
    <scope>NUCLEOTIDE SEQUENCE [LARGE SCALE GENOMIC DNA]</scope>
    <source>
        <strain evidence="2">CAIM 1854 / LMG 25443</strain>
    </source>
</reference>
<organism evidence="1 2">
    <name type="scientific">Vibrio owensii CAIM 1854 = LMG 25443</name>
    <dbReference type="NCBI Taxonomy" id="1229493"/>
    <lineage>
        <taxon>Bacteria</taxon>
        <taxon>Pseudomonadati</taxon>
        <taxon>Pseudomonadota</taxon>
        <taxon>Gammaproteobacteria</taxon>
        <taxon>Vibrionales</taxon>
        <taxon>Vibrionaceae</taxon>
        <taxon>Vibrio</taxon>
    </lineage>
</organism>
<sequence length="501" mass="59109">MSAKALNQCFKMETSIDNSVSELEIILLSIISYHERESTKLMSWVYSYLAKNKKQRALCKKYSHVTSRSERLWLWKKVLSKKYIPTKTSYPKSLSYLCKIMIASNDNYIRDFKFESELSNISIAQYRDNYFMQFVRSHYIFLNSELLRSYREIFKSKYGFSLKDYLYVIYTTVYRCYEFSEIDYFNPYDVSAWKIRINDEVYINVKPELVRNVLDSISISLNDTSELGDDSRNILEFCNRPLLKLSDGTYIPIDGKLFEDILFNNLFYKLLDMTPKKFMSDFGECFENYVTRLITKSCSLNTRYEFIPEFKYNKDQNKSPDAIIYNSDSNTALVIEVKSARVLHSLLIKDDNNKSFDLTVEKLLIKPWKQALKSTSEIVGKGINSKLNAKTRFFFLNVTMNDIAMYPLNISINYNDADVRERFFSMNIEAFELFIEILSKESDYCFGSILEGFLKEKDRMSIKTYLSRIREGTYGDKAYKNEHFRSHLTEGVYDVMDYLRA</sequence>
<comment type="caution">
    <text evidence="1">The sequence shown here is derived from an EMBL/GenBank/DDBJ whole genome shotgun (WGS) entry which is preliminary data.</text>
</comment>
<protein>
    <submittedName>
        <fullName evidence="1">Uncharacterized protein</fullName>
    </submittedName>
</protein>
<dbReference type="Proteomes" id="UP000031586">
    <property type="component" value="Unassembled WGS sequence"/>
</dbReference>
<gene>
    <name evidence="1" type="ORF">H735_14395</name>
</gene>
<name>A0A0C1VR14_9VIBR</name>
<accession>A0A0C1VR14</accession>
<evidence type="ECO:0000313" key="2">
    <source>
        <dbReference type="Proteomes" id="UP000031586"/>
    </source>
</evidence>
<dbReference type="AlphaFoldDB" id="A0A0C1VR14"/>
<evidence type="ECO:0000313" key="1">
    <source>
        <dbReference type="EMBL" id="KIF52333.1"/>
    </source>
</evidence>
<proteinExistence type="predicted"/>